<keyword evidence="9" id="KW-0443">Lipid metabolism</keyword>
<dbReference type="InterPro" id="IPR000374">
    <property type="entry name" value="PC_trans"/>
</dbReference>
<feature type="transmembrane region" description="Helical" evidence="13">
    <location>
        <begin position="178"/>
        <end position="196"/>
    </location>
</feature>
<feature type="transmembrane region" description="Helical" evidence="13">
    <location>
        <begin position="202"/>
        <end position="220"/>
    </location>
</feature>
<dbReference type="PANTHER" id="PTHR46382">
    <property type="entry name" value="PHOSPHATIDATE CYTIDYLYLTRANSFERASE"/>
    <property type="match status" value="1"/>
</dbReference>
<evidence type="ECO:0000256" key="11">
    <source>
        <dbReference type="ARBA" id="ARBA00023209"/>
    </source>
</evidence>
<organism evidence="14">
    <name type="scientific">mine drainage metagenome</name>
    <dbReference type="NCBI Taxonomy" id="410659"/>
    <lineage>
        <taxon>unclassified sequences</taxon>
        <taxon>metagenomes</taxon>
        <taxon>ecological metagenomes</taxon>
    </lineage>
</organism>
<feature type="transmembrane region" description="Helical" evidence="13">
    <location>
        <begin position="135"/>
        <end position="157"/>
    </location>
</feature>
<proteinExistence type="inferred from homology"/>
<evidence type="ECO:0000256" key="13">
    <source>
        <dbReference type="SAM" id="Phobius"/>
    </source>
</evidence>
<keyword evidence="6 13" id="KW-0812">Transmembrane</keyword>
<feature type="transmembrane region" description="Helical" evidence="13">
    <location>
        <begin position="80"/>
        <end position="103"/>
    </location>
</feature>
<evidence type="ECO:0000256" key="5">
    <source>
        <dbReference type="ARBA" id="ARBA00022679"/>
    </source>
</evidence>
<evidence type="ECO:0000256" key="1">
    <source>
        <dbReference type="ARBA" id="ARBA00004651"/>
    </source>
</evidence>
<evidence type="ECO:0000256" key="9">
    <source>
        <dbReference type="ARBA" id="ARBA00023098"/>
    </source>
</evidence>
<protein>
    <submittedName>
        <fullName evidence="14">Phosphatidate cytidylyltransferase</fullName>
        <ecNumber evidence="14">2.7.7.41</ecNumber>
    </submittedName>
</protein>
<keyword evidence="5 14" id="KW-0808">Transferase</keyword>
<comment type="similarity">
    <text evidence="2">Belongs to the CDS family.</text>
</comment>
<evidence type="ECO:0000256" key="12">
    <source>
        <dbReference type="ARBA" id="ARBA00023264"/>
    </source>
</evidence>
<evidence type="ECO:0000256" key="3">
    <source>
        <dbReference type="ARBA" id="ARBA00022475"/>
    </source>
</evidence>
<dbReference type="Pfam" id="PF01148">
    <property type="entry name" value="CTP_transf_1"/>
    <property type="match status" value="1"/>
</dbReference>
<comment type="caution">
    <text evidence="14">The sequence shown here is derived from an EMBL/GenBank/DDBJ whole genome shotgun (WGS) entry which is preliminary data.</text>
</comment>
<keyword evidence="10 13" id="KW-0472">Membrane</keyword>
<evidence type="ECO:0000313" key="14">
    <source>
        <dbReference type="EMBL" id="OIQ78047.1"/>
    </source>
</evidence>
<dbReference type="GO" id="GO:0016024">
    <property type="term" value="P:CDP-diacylglycerol biosynthetic process"/>
    <property type="evidence" value="ECO:0007669"/>
    <property type="project" value="TreeGrafter"/>
</dbReference>
<feature type="transmembrane region" description="Helical" evidence="13">
    <location>
        <begin position="112"/>
        <end position="129"/>
    </location>
</feature>
<evidence type="ECO:0000256" key="4">
    <source>
        <dbReference type="ARBA" id="ARBA00022516"/>
    </source>
</evidence>
<evidence type="ECO:0000256" key="8">
    <source>
        <dbReference type="ARBA" id="ARBA00022989"/>
    </source>
</evidence>
<keyword evidence="4" id="KW-0444">Lipid biosynthesis</keyword>
<evidence type="ECO:0000256" key="2">
    <source>
        <dbReference type="ARBA" id="ARBA00010185"/>
    </source>
</evidence>
<comment type="subcellular location">
    <subcellularLocation>
        <location evidence="1">Cell membrane</location>
        <topology evidence="1">Multi-pass membrane protein</topology>
    </subcellularLocation>
</comment>
<gene>
    <name evidence="14" type="primary">cdsA_12</name>
    <name evidence="14" type="ORF">GALL_402490</name>
</gene>
<name>A0A1J5QDH7_9ZZZZ</name>
<keyword evidence="11" id="KW-0594">Phospholipid biosynthesis</keyword>
<feature type="transmembrane region" description="Helical" evidence="13">
    <location>
        <begin position="32"/>
        <end position="50"/>
    </location>
</feature>
<feature type="transmembrane region" description="Helical" evidence="13">
    <location>
        <begin position="55"/>
        <end position="74"/>
    </location>
</feature>
<reference evidence="14" key="1">
    <citation type="submission" date="2016-10" db="EMBL/GenBank/DDBJ databases">
        <title>Sequence of Gallionella enrichment culture.</title>
        <authorList>
            <person name="Poehlein A."/>
            <person name="Muehling M."/>
            <person name="Daniel R."/>
        </authorList>
    </citation>
    <scope>NUCLEOTIDE SEQUENCE</scope>
</reference>
<evidence type="ECO:0000256" key="10">
    <source>
        <dbReference type="ARBA" id="ARBA00023136"/>
    </source>
</evidence>
<keyword evidence="7 14" id="KW-0548">Nucleotidyltransferase</keyword>
<dbReference type="PANTHER" id="PTHR46382:SF1">
    <property type="entry name" value="PHOSPHATIDATE CYTIDYLYLTRANSFERASE"/>
    <property type="match status" value="1"/>
</dbReference>
<sequence length="273" mass="29723">MLKNRLMTALLLGIVFVTALYALTDLLWALFLLLFIVTGAWEWGGLSGYARPGRVLFCGGVLLAGLLLLPGIVATEWIRLWGGMLLVMVSSLFWLLVVPLWLARGWRLHSRILSALTGALLLLAPWIALVDLRHIAPEAVLAVVLTVVLADSAAYFSGRRFGKHKLAPHISPGKTMEGLFGALLTVALFASALCVWLRWSPWFVVASLAIIILSVMGDLFESMIKRQAGRKDSGSLLPGHGGVLDRIDGLTSTLPLVTCYAFLPFYLGLLTMS</sequence>
<evidence type="ECO:0000256" key="6">
    <source>
        <dbReference type="ARBA" id="ARBA00022692"/>
    </source>
</evidence>
<dbReference type="PROSITE" id="PS01315">
    <property type="entry name" value="CDS"/>
    <property type="match status" value="1"/>
</dbReference>
<keyword evidence="12" id="KW-1208">Phospholipid metabolism</keyword>
<dbReference type="GO" id="GO:0004605">
    <property type="term" value="F:phosphatidate cytidylyltransferase activity"/>
    <property type="evidence" value="ECO:0007669"/>
    <property type="project" value="UniProtKB-EC"/>
</dbReference>
<dbReference type="EMBL" id="MLJW01001481">
    <property type="protein sequence ID" value="OIQ78047.1"/>
    <property type="molecule type" value="Genomic_DNA"/>
</dbReference>
<evidence type="ECO:0000256" key="7">
    <source>
        <dbReference type="ARBA" id="ARBA00022695"/>
    </source>
</evidence>
<keyword evidence="3" id="KW-1003">Cell membrane</keyword>
<dbReference type="AlphaFoldDB" id="A0A1J5QDH7"/>
<dbReference type="EC" id="2.7.7.41" evidence="14"/>
<accession>A0A1J5QDH7</accession>
<keyword evidence="8 13" id="KW-1133">Transmembrane helix</keyword>
<dbReference type="GO" id="GO:0005886">
    <property type="term" value="C:plasma membrane"/>
    <property type="evidence" value="ECO:0007669"/>
    <property type="project" value="UniProtKB-SubCell"/>
</dbReference>